<sequence length="59" mass="6475">MAHALVRFLPSVVIPTPLPSLPRMRESIFVFCMRARWIPAYAGMTANGGMTPVGMGLRT</sequence>
<name>A0A370X3W3_9GAMM</name>
<comment type="caution">
    <text evidence="1">The sequence shown here is derived from an EMBL/GenBank/DDBJ whole genome shotgun (WGS) entry which is preliminary data.</text>
</comment>
<proteinExistence type="predicted"/>
<protein>
    <submittedName>
        <fullName evidence="1">Uncharacterized protein</fullName>
    </submittedName>
</protein>
<accession>A0A370X3W3</accession>
<evidence type="ECO:0000313" key="1">
    <source>
        <dbReference type="EMBL" id="RDS83078.1"/>
    </source>
</evidence>
<evidence type="ECO:0000313" key="2">
    <source>
        <dbReference type="Proteomes" id="UP000254258"/>
    </source>
</evidence>
<keyword evidence="2" id="KW-1185">Reference proteome</keyword>
<dbReference type="AlphaFoldDB" id="A0A370X3W3"/>
<dbReference type="Proteomes" id="UP000254258">
    <property type="component" value="Unassembled WGS sequence"/>
</dbReference>
<organism evidence="1 2">
    <name type="scientific">Dyella monticola</name>
    <dbReference type="NCBI Taxonomy" id="1927958"/>
    <lineage>
        <taxon>Bacteria</taxon>
        <taxon>Pseudomonadati</taxon>
        <taxon>Pseudomonadota</taxon>
        <taxon>Gammaproteobacteria</taxon>
        <taxon>Lysobacterales</taxon>
        <taxon>Rhodanobacteraceae</taxon>
        <taxon>Dyella</taxon>
    </lineage>
</organism>
<reference evidence="1 2" key="1">
    <citation type="submission" date="2018-07" db="EMBL/GenBank/DDBJ databases">
        <title>Dyella monticola sp. nov. and Dyella psychrodurans sp. nov. isolated from monsoon evergreen broad-leaved forest soil of Dinghu Mountain, China.</title>
        <authorList>
            <person name="Gao Z."/>
            <person name="Qiu L."/>
        </authorList>
    </citation>
    <scope>NUCLEOTIDE SEQUENCE [LARGE SCALE GENOMIC DNA]</scope>
    <source>
        <strain evidence="1 2">4G-K06</strain>
    </source>
</reference>
<gene>
    <name evidence="1" type="ORF">DWU98_08085</name>
</gene>
<dbReference type="EMBL" id="QRBE01000003">
    <property type="protein sequence ID" value="RDS83078.1"/>
    <property type="molecule type" value="Genomic_DNA"/>
</dbReference>